<dbReference type="PANTHER" id="PTHR11038">
    <property type="entry name" value="MITOCHONDRIAL IMPORT INNER MEMBRANE TRANSLOCASE SUBUNIT TIM10"/>
    <property type="match status" value="1"/>
</dbReference>
<evidence type="ECO:0000256" key="6">
    <source>
        <dbReference type="ARBA" id="ARBA00022927"/>
    </source>
</evidence>
<keyword evidence="4 11" id="KW-0999">Mitochondrion inner membrane</keyword>
<keyword evidence="9" id="KW-0472">Membrane</keyword>
<dbReference type="PANTHER" id="PTHR11038:SF18">
    <property type="entry name" value="MITOCHONDRIAL IMPORT INNER MEMBRANE TRANSLOCASE SUBUNIT TIM12"/>
    <property type="match status" value="1"/>
</dbReference>
<keyword evidence="8 11" id="KW-0496">Mitochondrion</keyword>
<comment type="caution">
    <text evidence="13">The sequence shown here is derived from an EMBL/GenBank/DDBJ whole genome shotgun (WGS) entry which is preliminary data.</text>
</comment>
<accession>A0ABR4P066</accession>
<dbReference type="InterPro" id="IPR035427">
    <property type="entry name" value="Tim10-like_dom_sf"/>
</dbReference>
<evidence type="ECO:0000256" key="3">
    <source>
        <dbReference type="ARBA" id="ARBA00022723"/>
    </source>
</evidence>
<evidence type="ECO:0000256" key="7">
    <source>
        <dbReference type="ARBA" id="ARBA00023010"/>
    </source>
</evidence>
<keyword evidence="14" id="KW-1185">Reference proteome</keyword>
<dbReference type="SUPFAM" id="SSF144122">
    <property type="entry name" value="Tim10-like"/>
    <property type="match status" value="1"/>
</dbReference>
<evidence type="ECO:0000256" key="10">
    <source>
        <dbReference type="ARBA" id="ARBA00023157"/>
    </source>
</evidence>
<evidence type="ECO:0000259" key="12">
    <source>
        <dbReference type="Pfam" id="PF02953"/>
    </source>
</evidence>
<evidence type="ECO:0000256" key="4">
    <source>
        <dbReference type="ARBA" id="ARBA00022792"/>
    </source>
</evidence>
<evidence type="ECO:0000256" key="8">
    <source>
        <dbReference type="ARBA" id="ARBA00023128"/>
    </source>
</evidence>
<evidence type="ECO:0000256" key="9">
    <source>
        <dbReference type="ARBA" id="ARBA00023136"/>
    </source>
</evidence>
<dbReference type="Gene3D" id="1.10.287.810">
    <property type="entry name" value="Mitochondrial import inner membrane translocase subunit tim13 like domains"/>
    <property type="match status" value="1"/>
</dbReference>
<comment type="subcellular location">
    <subcellularLocation>
        <location evidence="11">Mitochondrion inner membrane</location>
        <topology evidence="11">Peripheral membrane protein</topology>
        <orientation evidence="11">Intermembrane side</orientation>
    </subcellularLocation>
</comment>
<feature type="domain" description="Tim10-like" evidence="12">
    <location>
        <begin position="19"/>
        <end position="82"/>
    </location>
</feature>
<dbReference type="Pfam" id="PF02953">
    <property type="entry name" value="zf-Tim10_DDP"/>
    <property type="match status" value="1"/>
</dbReference>
<keyword evidence="6 11" id="KW-0653">Protein transport</keyword>
<comment type="subunit">
    <text evidence="11">Heterohexamer.</text>
</comment>
<dbReference type="InterPro" id="IPR004217">
    <property type="entry name" value="Tim10-like"/>
</dbReference>
<evidence type="ECO:0000256" key="1">
    <source>
        <dbReference type="ARBA" id="ARBA00006720"/>
    </source>
</evidence>
<name>A0ABR4P066_9SACH</name>
<dbReference type="Proteomes" id="UP001623330">
    <property type="component" value="Unassembled WGS sequence"/>
</dbReference>
<comment type="domain">
    <text evidence="11">The twin CX3C motif contains 4 conserved Cys residues that form 2 disulfide bonds in the mitochondrial intermembrane space.</text>
</comment>
<keyword evidence="10 11" id="KW-1015">Disulfide bond</keyword>
<evidence type="ECO:0000313" key="14">
    <source>
        <dbReference type="Proteomes" id="UP001623330"/>
    </source>
</evidence>
<keyword evidence="7 11" id="KW-0811">Translocation</keyword>
<organism evidence="13 14">
    <name type="scientific">Nakaseomyces bracarensis</name>
    <dbReference type="NCBI Taxonomy" id="273131"/>
    <lineage>
        <taxon>Eukaryota</taxon>
        <taxon>Fungi</taxon>
        <taxon>Dikarya</taxon>
        <taxon>Ascomycota</taxon>
        <taxon>Saccharomycotina</taxon>
        <taxon>Saccharomycetes</taxon>
        <taxon>Saccharomycetales</taxon>
        <taxon>Saccharomycetaceae</taxon>
        <taxon>Nakaseomyces</taxon>
    </lineage>
</organism>
<evidence type="ECO:0000256" key="5">
    <source>
        <dbReference type="ARBA" id="ARBA00022833"/>
    </source>
</evidence>
<protein>
    <recommendedName>
        <fullName evidence="11">Mitochondrial import inner membrane translocase subunit</fullName>
    </recommendedName>
</protein>
<evidence type="ECO:0000313" key="13">
    <source>
        <dbReference type="EMBL" id="KAL3234945.1"/>
    </source>
</evidence>
<keyword evidence="11" id="KW-0143">Chaperone</keyword>
<keyword evidence="2 11" id="KW-0813">Transport</keyword>
<comment type="similarity">
    <text evidence="1 11">Belongs to the small Tim family.</text>
</comment>
<evidence type="ECO:0000256" key="11">
    <source>
        <dbReference type="RuleBase" id="RU367043"/>
    </source>
</evidence>
<dbReference type="EMBL" id="JBEVYD010000002">
    <property type="protein sequence ID" value="KAL3234945.1"/>
    <property type="molecule type" value="Genomic_DNA"/>
</dbReference>
<reference evidence="13 14" key="1">
    <citation type="submission" date="2024-05" db="EMBL/GenBank/DDBJ databases">
        <title>Long read based assembly of the Candida bracarensis genome reveals expanded adhesin content.</title>
        <authorList>
            <person name="Marcet-Houben M."/>
            <person name="Ksiezopolska E."/>
            <person name="Gabaldon T."/>
        </authorList>
    </citation>
    <scope>NUCLEOTIDE SEQUENCE [LARGE SCALE GENOMIC DNA]</scope>
    <source>
        <strain evidence="13 14">CBM6</strain>
    </source>
</reference>
<comment type="function">
    <text evidence="11">Mitochondrial intermembrane chaperone that participates in the import and insertion of some multi-pass transmembrane proteins into the mitochondrial inner membrane. Also required for the transfer of beta-barrel precursors from the TOM complex to the sorting and assembly machinery (SAM complex) of the outer membrane. Acts as a chaperone-like protein that protects the hydrophobic precursors from aggregation and guide them through the mitochondrial intermembrane space.</text>
</comment>
<gene>
    <name evidence="13" type="ORF">RNJ44_02733</name>
</gene>
<evidence type="ECO:0000256" key="2">
    <source>
        <dbReference type="ARBA" id="ARBA00022448"/>
    </source>
</evidence>
<proteinExistence type="inferred from homology"/>
<keyword evidence="3" id="KW-0479">Metal-binding</keyword>
<sequence>MSLWLNNLSTQEADPEKIKLAEVQFDAIHTTFNNILETCRNKCIPRDEGYSEAELTKAEMCCVDRCVTKLHYSNRIIGAYVQTQQFSPEKHLPHYRQYQEKQ</sequence>
<keyword evidence="5" id="KW-0862">Zinc</keyword>